<feature type="compositionally biased region" description="Basic and acidic residues" evidence="1">
    <location>
        <begin position="56"/>
        <end position="68"/>
    </location>
</feature>
<name>A0ABR4PT89_9HELO</name>
<feature type="compositionally biased region" description="Polar residues" evidence="1">
    <location>
        <begin position="202"/>
        <end position="213"/>
    </location>
</feature>
<feature type="compositionally biased region" description="Polar residues" evidence="1">
    <location>
        <begin position="73"/>
        <end position="93"/>
    </location>
</feature>
<dbReference type="Proteomes" id="UP001629113">
    <property type="component" value="Unassembled WGS sequence"/>
</dbReference>
<feature type="compositionally biased region" description="Basic and acidic residues" evidence="1">
    <location>
        <begin position="133"/>
        <end position="147"/>
    </location>
</feature>
<feature type="compositionally biased region" description="Polar residues" evidence="1">
    <location>
        <begin position="168"/>
        <end position="182"/>
    </location>
</feature>
<feature type="compositionally biased region" description="Basic residues" evidence="1">
    <location>
        <begin position="152"/>
        <end position="161"/>
    </location>
</feature>
<feature type="compositionally biased region" description="Basic residues" evidence="1">
    <location>
        <begin position="269"/>
        <end position="279"/>
    </location>
</feature>
<comment type="caution">
    <text evidence="2">The sequence shown here is derived from an EMBL/GenBank/DDBJ whole genome shotgun (WGS) entry which is preliminary data.</text>
</comment>
<evidence type="ECO:0000313" key="2">
    <source>
        <dbReference type="EMBL" id="KAL3426111.1"/>
    </source>
</evidence>
<reference evidence="2 3" key="1">
    <citation type="submission" date="2024-06" db="EMBL/GenBank/DDBJ databases">
        <title>Complete genome of Phlyctema vagabunda strain 19-DSS-EL-015.</title>
        <authorList>
            <person name="Fiorenzani C."/>
        </authorList>
    </citation>
    <scope>NUCLEOTIDE SEQUENCE [LARGE SCALE GENOMIC DNA]</scope>
    <source>
        <strain evidence="2 3">19-DSS-EL-015</strain>
    </source>
</reference>
<dbReference type="EMBL" id="JBFCZG010000002">
    <property type="protein sequence ID" value="KAL3426111.1"/>
    <property type="molecule type" value="Genomic_DNA"/>
</dbReference>
<keyword evidence="3" id="KW-1185">Reference proteome</keyword>
<accession>A0ABR4PT89</accession>
<feature type="region of interest" description="Disordered" evidence="1">
    <location>
        <begin position="50"/>
        <end position="223"/>
    </location>
</feature>
<evidence type="ECO:0000313" key="3">
    <source>
        <dbReference type="Proteomes" id="UP001629113"/>
    </source>
</evidence>
<feature type="compositionally biased region" description="Low complexity" evidence="1">
    <location>
        <begin position="99"/>
        <end position="111"/>
    </location>
</feature>
<feature type="region of interest" description="Disordered" evidence="1">
    <location>
        <begin position="1"/>
        <end position="22"/>
    </location>
</feature>
<feature type="compositionally biased region" description="Low complexity" evidence="1">
    <location>
        <begin position="187"/>
        <end position="201"/>
    </location>
</feature>
<evidence type="ECO:0000256" key="1">
    <source>
        <dbReference type="SAM" id="MobiDB-lite"/>
    </source>
</evidence>
<proteinExistence type="predicted"/>
<protein>
    <submittedName>
        <fullName evidence="2">Uncharacterized protein</fullName>
    </submittedName>
</protein>
<organism evidence="2 3">
    <name type="scientific">Phlyctema vagabunda</name>
    <dbReference type="NCBI Taxonomy" id="108571"/>
    <lineage>
        <taxon>Eukaryota</taxon>
        <taxon>Fungi</taxon>
        <taxon>Dikarya</taxon>
        <taxon>Ascomycota</taxon>
        <taxon>Pezizomycotina</taxon>
        <taxon>Leotiomycetes</taxon>
        <taxon>Helotiales</taxon>
        <taxon>Dermateaceae</taxon>
        <taxon>Phlyctema</taxon>
    </lineage>
</organism>
<feature type="region of interest" description="Disordered" evidence="1">
    <location>
        <begin position="265"/>
        <end position="287"/>
    </location>
</feature>
<sequence length="287" mass="31549">MSVFSKIKMSRKAAKEHKGKEKAKEVIEEIIPKQPYKHVPTHAAVDALSGAPSSWKVEDRPKIKEQHQRRSQMRISRNSSYLSTVSYATQYGPASQHGPAPSDAGASSSQAPPAPAFARNNSYQSYNPGPAWFDRENNGDRDRRHPTDTQIQKRRKPTRGHSYHDSGLGTSVGPSPLASNVASEDASPVVSSGNSTTSNSSDNLEMATTQRPNRSSHRPQPVTYAEQDIFDRLHTSTTRKLGEAPLHDGPLPLSTLPVKVMAPVEPKQKKQRWSLRGKRNSATIAAM</sequence>
<gene>
    <name evidence="2" type="ORF">PVAG01_02902</name>
</gene>